<evidence type="ECO:0000256" key="1">
    <source>
        <dbReference type="ARBA" id="ARBA00007692"/>
    </source>
</evidence>
<accession>A0ABD1S019</accession>
<evidence type="ECO:0000256" key="2">
    <source>
        <dbReference type="ARBA" id="ARBA00022472"/>
    </source>
</evidence>
<keyword evidence="3" id="KW-0809">Transit peptide</keyword>
<dbReference type="Pfam" id="PF02536">
    <property type="entry name" value="mTERF"/>
    <property type="match status" value="3"/>
</dbReference>
<evidence type="ECO:0000313" key="4">
    <source>
        <dbReference type="EMBL" id="KAL2494051.1"/>
    </source>
</evidence>
<keyword evidence="2" id="KW-0804">Transcription</keyword>
<dbReference type="Proteomes" id="UP001604277">
    <property type="component" value="Unassembled WGS sequence"/>
</dbReference>
<dbReference type="PANTHER" id="PTHR13068:SF103">
    <property type="entry name" value="MITOCHONDRIAL TRANSCRIPTION TERMINATION FACTOR FAMILY PROTEIN"/>
    <property type="match status" value="1"/>
</dbReference>
<reference evidence="5" key="1">
    <citation type="submission" date="2024-07" db="EMBL/GenBank/DDBJ databases">
        <title>Two chromosome-level genome assemblies of Korean endemic species Abeliophyllum distichum and Forsythia ovata (Oleaceae).</title>
        <authorList>
            <person name="Jang H."/>
        </authorList>
    </citation>
    <scope>NUCLEOTIDE SEQUENCE [LARGE SCALE GENOMIC DNA]</scope>
</reference>
<dbReference type="FunFam" id="1.25.70.10:FF:000019">
    <property type="entry name" value="mTERF family protein"/>
    <property type="match status" value="1"/>
</dbReference>
<comment type="caution">
    <text evidence="4">The sequence shown here is derived from an EMBL/GenBank/DDBJ whole genome shotgun (WGS) entry which is preliminary data.</text>
</comment>
<dbReference type="Gene3D" id="1.25.70.10">
    <property type="entry name" value="Transcription termination factor 3, mitochondrial"/>
    <property type="match status" value="2"/>
</dbReference>
<sequence length="582" mass="65888">MISQFNNLFLSPAVSEKYSTFFNSPSSDMLLKIRCFRGLGPARNNAEFSVIKSAVSPLVPVTIKVSRIARTDAQTALFDYLHCTRGFTFTDAEHISKNSPNFLQDLISKVESEQDMFRALSKFFRYHPINEFEPFLESLGLSPMESTSLLPRDLIFLSDDQVLLDNYQVLCDYGIPRSKIGRMYKEANEIFKYELGVLDMKLRAYEQLDLSRSTVIKLVTCSPQLLVGSVNNALIGVVEKLKELGFENDWIGGYLSSKNVYNWSRMLDTTHFLCEVGYSGTQMGLLFKTNPALLFEGSGKQVYVLVGGLLKLGLNMNDVYALFLKNPLILSPKCAKNFRKAVHFLFEIGMKSDNIAKIVSSHMNLMISHSLKGPKTVLRNFSGDKHALRQTIEKDPLELFSLASKSDIHGIEHSASKNPSKYLEKTEFLLRIGYVENSDEMAKALKRFRGRGDHLQERFDCLVQAGLDCNVVSSMVKQAPTALNQMKDVLEKKIDCLKNYLGYPVSSIVAFPSYLCYDIERINLRFSMYAWLREKGAAKPMLSVSTLLACSDARFVRYFVNIHPEGPAMWENLRKSLQTNCD</sequence>
<gene>
    <name evidence="4" type="ORF">Fot_37808</name>
</gene>
<proteinExistence type="inferred from homology"/>
<protein>
    <submittedName>
        <fullName evidence="4">Mitochondrial transcription termination factor family protein</fullName>
    </submittedName>
</protein>
<name>A0ABD1S019_9LAMI</name>
<dbReference type="PANTHER" id="PTHR13068">
    <property type="entry name" value="CGI-12 PROTEIN-RELATED"/>
    <property type="match status" value="1"/>
</dbReference>
<dbReference type="GO" id="GO:0006353">
    <property type="term" value="P:DNA-templated transcription termination"/>
    <property type="evidence" value="ECO:0007669"/>
    <property type="project" value="UniProtKB-KW"/>
</dbReference>
<evidence type="ECO:0000313" key="5">
    <source>
        <dbReference type="Proteomes" id="UP001604277"/>
    </source>
</evidence>
<dbReference type="InterPro" id="IPR003690">
    <property type="entry name" value="MTERF"/>
</dbReference>
<keyword evidence="2" id="KW-0805">Transcription regulation</keyword>
<keyword evidence="5" id="KW-1185">Reference proteome</keyword>
<comment type="similarity">
    <text evidence="1">Belongs to the mTERF family.</text>
</comment>
<evidence type="ECO:0000256" key="3">
    <source>
        <dbReference type="ARBA" id="ARBA00022946"/>
    </source>
</evidence>
<dbReference type="AlphaFoldDB" id="A0ABD1S019"/>
<organism evidence="4 5">
    <name type="scientific">Forsythia ovata</name>
    <dbReference type="NCBI Taxonomy" id="205694"/>
    <lineage>
        <taxon>Eukaryota</taxon>
        <taxon>Viridiplantae</taxon>
        <taxon>Streptophyta</taxon>
        <taxon>Embryophyta</taxon>
        <taxon>Tracheophyta</taxon>
        <taxon>Spermatophyta</taxon>
        <taxon>Magnoliopsida</taxon>
        <taxon>eudicotyledons</taxon>
        <taxon>Gunneridae</taxon>
        <taxon>Pentapetalae</taxon>
        <taxon>asterids</taxon>
        <taxon>lamiids</taxon>
        <taxon>Lamiales</taxon>
        <taxon>Oleaceae</taxon>
        <taxon>Forsythieae</taxon>
        <taxon>Forsythia</taxon>
    </lineage>
</organism>
<dbReference type="SMART" id="SM00733">
    <property type="entry name" value="Mterf"/>
    <property type="match status" value="5"/>
</dbReference>
<dbReference type="InterPro" id="IPR038538">
    <property type="entry name" value="MTERF_sf"/>
</dbReference>
<keyword evidence="2" id="KW-0806">Transcription termination</keyword>
<dbReference type="EMBL" id="JBFOLJ010000011">
    <property type="protein sequence ID" value="KAL2494051.1"/>
    <property type="molecule type" value="Genomic_DNA"/>
</dbReference>